<reference evidence="3" key="1">
    <citation type="submission" date="2023-06" db="EMBL/GenBank/DDBJ databases">
        <title>Genome-scale phylogeny and comparative genomics of the fungal order Sordariales.</title>
        <authorList>
            <consortium name="Lawrence Berkeley National Laboratory"/>
            <person name="Hensen N."/>
            <person name="Bonometti L."/>
            <person name="Westerberg I."/>
            <person name="Brannstrom I.O."/>
            <person name="Guillou S."/>
            <person name="Cros-Aarteil S."/>
            <person name="Calhoun S."/>
            <person name="Haridas S."/>
            <person name="Kuo A."/>
            <person name="Mondo S."/>
            <person name="Pangilinan J."/>
            <person name="Riley R."/>
            <person name="Labutti K."/>
            <person name="Andreopoulos B."/>
            <person name="Lipzen A."/>
            <person name="Chen C."/>
            <person name="Yanf M."/>
            <person name="Daum C."/>
            <person name="Ng V."/>
            <person name="Clum A."/>
            <person name="Steindorff A."/>
            <person name="Ohm R."/>
            <person name="Martin F."/>
            <person name="Silar P."/>
            <person name="Natvig D."/>
            <person name="Lalanne C."/>
            <person name="Gautier V."/>
            <person name="Ament-Velasquez S.L."/>
            <person name="Kruys A."/>
            <person name="Hutchinson M.I."/>
            <person name="Powell A.J."/>
            <person name="Barry K."/>
            <person name="Miller A.N."/>
            <person name="Grigoriev I.V."/>
            <person name="Debuchy R."/>
            <person name="Gladieux P."/>
            <person name="Thoren M.H."/>
            <person name="Johannesson H."/>
        </authorList>
    </citation>
    <scope>NUCLEOTIDE SEQUENCE</scope>
    <source>
        <strain evidence="3">PSN4</strain>
    </source>
</reference>
<evidence type="ECO:0000313" key="4">
    <source>
        <dbReference type="Proteomes" id="UP001239445"/>
    </source>
</evidence>
<comment type="caution">
    <text evidence="3">The sequence shown here is derived from an EMBL/GenBank/DDBJ whole genome shotgun (WGS) entry which is preliminary data.</text>
</comment>
<evidence type="ECO:0000259" key="2">
    <source>
        <dbReference type="PROSITE" id="PS50157"/>
    </source>
</evidence>
<keyword evidence="1" id="KW-0479">Metal-binding</keyword>
<dbReference type="Gene3D" id="3.30.160.60">
    <property type="entry name" value="Classic Zinc Finger"/>
    <property type="match status" value="1"/>
</dbReference>
<dbReference type="GO" id="GO:0008270">
    <property type="term" value="F:zinc ion binding"/>
    <property type="evidence" value="ECO:0007669"/>
    <property type="project" value="UniProtKB-KW"/>
</dbReference>
<proteinExistence type="predicted"/>
<dbReference type="EMBL" id="MU839836">
    <property type="protein sequence ID" value="KAK1754064.1"/>
    <property type="molecule type" value="Genomic_DNA"/>
</dbReference>
<dbReference type="PROSITE" id="PS50157">
    <property type="entry name" value="ZINC_FINGER_C2H2_2"/>
    <property type="match status" value="1"/>
</dbReference>
<keyword evidence="1" id="KW-0863">Zinc-finger</keyword>
<feature type="domain" description="C2H2-type" evidence="2">
    <location>
        <begin position="8"/>
        <end position="34"/>
    </location>
</feature>
<organism evidence="3 4">
    <name type="scientific">Echria macrotheca</name>
    <dbReference type="NCBI Taxonomy" id="438768"/>
    <lineage>
        <taxon>Eukaryota</taxon>
        <taxon>Fungi</taxon>
        <taxon>Dikarya</taxon>
        <taxon>Ascomycota</taxon>
        <taxon>Pezizomycotina</taxon>
        <taxon>Sordariomycetes</taxon>
        <taxon>Sordariomycetidae</taxon>
        <taxon>Sordariales</taxon>
        <taxon>Schizotheciaceae</taxon>
        <taxon>Echria</taxon>
    </lineage>
</organism>
<name>A0AAJ0FAB7_9PEZI</name>
<evidence type="ECO:0000313" key="3">
    <source>
        <dbReference type="EMBL" id="KAK1754064.1"/>
    </source>
</evidence>
<sequence length="174" mass="20736">MKRHQKPYACTHVPDCDKRFGSKSDWKRHENDQHIQLQFWRCAERVKDKDRANVKVLCDKICHRRETFRHHLDKDHGINDTATVEKRCTDCRIGRNFESHFWCGFCQKTIESTKNRGLVLSERFDHIDGHFTGKSGPKCDILDWKSMELEPLQDITDQSTRYARPRDYSLGHYE</sequence>
<evidence type="ECO:0000256" key="1">
    <source>
        <dbReference type="PROSITE-ProRule" id="PRU00042"/>
    </source>
</evidence>
<accession>A0AAJ0FAB7</accession>
<keyword evidence="1" id="KW-0862">Zinc</keyword>
<dbReference type="InterPro" id="IPR013087">
    <property type="entry name" value="Znf_C2H2_type"/>
</dbReference>
<dbReference type="Proteomes" id="UP001239445">
    <property type="component" value="Unassembled WGS sequence"/>
</dbReference>
<protein>
    <recommendedName>
        <fullName evidence="2">C2H2-type domain-containing protein</fullName>
    </recommendedName>
</protein>
<gene>
    <name evidence="3" type="ORF">QBC47DRAFT_429577</name>
</gene>
<keyword evidence="4" id="KW-1185">Reference proteome</keyword>
<dbReference type="AlphaFoldDB" id="A0AAJ0FAB7"/>